<dbReference type="GO" id="GO:0140097">
    <property type="term" value="F:catalytic activity, acting on DNA"/>
    <property type="evidence" value="ECO:0007669"/>
    <property type="project" value="UniProtKB-ARBA"/>
</dbReference>
<evidence type="ECO:0000256" key="7">
    <source>
        <dbReference type="ARBA" id="ARBA00023004"/>
    </source>
</evidence>
<dbReference type="InterPro" id="IPR027450">
    <property type="entry name" value="AlkB-like"/>
</dbReference>
<keyword evidence="7" id="KW-0408">Iron</keyword>
<name>A0A1L3J4I9_9FLAO</name>
<dbReference type="FunFam" id="2.60.120.590:FF:000004">
    <property type="entry name" value="DNA oxidative demethylase ALKBH2"/>
    <property type="match status" value="1"/>
</dbReference>
<evidence type="ECO:0000313" key="11">
    <source>
        <dbReference type="Proteomes" id="UP000182510"/>
    </source>
</evidence>
<dbReference type="PROSITE" id="PS51471">
    <property type="entry name" value="FE2OG_OXY"/>
    <property type="match status" value="1"/>
</dbReference>
<dbReference type="Proteomes" id="UP000182510">
    <property type="component" value="Chromosome"/>
</dbReference>
<dbReference type="GO" id="GO:0006307">
    <property type="term" value="P:DNA alkylation repair"/>
    <property type="evidence" value="ECO:0007669"/>
    <property type="project" value="InterPro"/>
</dbReference>
<dbReference type="EMBL" id="CP018153">
    <property type="protein sequence ID" value="APG60041.1"/>
    <property type="molecule type" value="Genomic_DNA"/>
</dbReference>
<dbReference type="GO" id="GO:0016705">
    <property type="term" value="F:oxidoreductase activity, acting on paired donors, with incorporation or reduction of molecular oxygen"/>
    <property type="evidence" value="ECO:0007669"/>
    <property type="project" value="UniProtKB-ARBA"/>
</dbReference>
<dbReference type="GO" id="GO:0046872">
    <property type="term" value="F:metal ion binding"/>
    <property type="evidence" value="ECO:0007669"/>
    <property type="project" value="UniProtKB-KW"/>
</dbReference>
<dbReference type="RefSeq" id="WP_072552689.1">
    <property type="nucleotide sequence ID" value="NZ_CP018153.1"/>
</dbReference>
<dbReference type="GO" id="GO:0051213">
    <property type="term" value="F:dioxygenase activity"/>
    <property type="evidence" value="ECO:0007669"/>
    <property type="project" value="UniProtKB-KW"/>
</dbReference>
<dbReference type="Gene3D" id="2.60.120.590">
    <property type="entry name" value="Alpha-ketoglutarate-dependent dioxygenase AlkB-like"/>
    <property type="match status" value="1"/>
</dbReference>
<keyword evidence="3" id="KW-0227">DNA damage</keyword>
<evidence type="ECO:0000313" key="10">
    <source>
        <dbReference type="EMBL" id="APG60041.1"/>
    </source>
</evidence>
<dbReference type="SUPFAM" id="SSF51197">
    <property type="entry name" value="Clavaminate synthase-like"/>
    <property type="match status" value="1"/>
</dbReference>
<dbReference type="STRING" id="1913577.LPB144_06240"/>
<organism evidence="10 11">
    <name type="scientific">Christiangramia salexigens</name>
    <dbReference type="NCBI Taxonomy" id="1913577"/>
    <lineage>
        <taxon>Bacteria</taxon>
        <taxon>Pseudomonadati</taxon>
        <taxon>Bacteroidota</taxon>
        <taxon>Flavobacteriia</taxon>
        <taxon>Flavobacteriales</taxon>
        <taxon>Flavobacteriaceae</taxon>
        <taxon>Christiangramia</taxon>
    </lineage>
</organism>
<dbReference type="Pfam" id="PF13532">
    <property type="entry name" value="2OG-FeII_Oxy_2"/>
    <property type="match status" value="1"/>
</dbReference>
<evidence type="ECO:0000256" key="3">
    <source>
        <dbReference type="ARBA" id="ARBA00022763"/>
    </source>
</evidence>
<dbReference type="KEGG" id="grl:LPB144_06240"/>
<gene>
    <name evidence="10" type="ORF">LPB144_06240</name>
</gene>
<evidence type="ECO:0000259" key="9">
    <source>
        <dbReference type="PROSITE" id="PS51471"/>
    </source>
</evidence>
<keyword evidence="5 10" id="KW-0223">Dioxygenase</keyword>
<evidence type="ECO:0000256" key="5">
    <source>
        <dbReference type="ARBA" id="ARBA00022964"/>
    </source>
</evidence>
<sequence length="194" mass="22515">MVKENIEIENGTLEYYPSFLSLKESDTLLKSLLNLSCWQQDTIKLFGKEVLQPRLTALFGEKDKTYTYSGLKMTPIAFPKELKELKTKCEEISRSHFTTCLANLYRDGNDSMGWHSDDEKELGKQPVIASVSLGAERLFHLKHRTDPSKKQKLRLHHGSLLIMKGSTQEYWKHQLPKTRKQIGPRVNLTFRKIY</sequence>
<protein>
    <submittedName>
        <fullName evidence="10">Alpha-ketoglutarate-dependent dioxygenase AlkB</fullName>
    </submittedName>
</protein>
<dbReference type="InterPro" id="IPR037151">
    <property type="entry name" value="AlkB-like_sf"/>
</dbReference>
<reference evidence="10 11" key="1">
    <citation type="submission" date="2016-11" db="EMBL/GenBank/DDBJ databases">
        <title>Gramella sp. LPB0144 isolated from marine environment.</title>
        <authorList>
            <person name="Kim E."/>
            <person name="Yi H."/>
        </authorList>
    </citation>
    <scope>NUCLEOTIDE SEQUENCE [LARGE SCALE GENOMIC DNA]</scope>
    <source>
        <strain evidence="10 11">LPB0144</strain>
    </source>
</reference>
<keyword evidence="8" id="KW-0234">DNA repair</keyword>
<dbReference type="PANTHER" id="PTHR31212">
    <property type="entry name" value="ALPHA-KETOGLUTARATE-DEPENDENT DIOXYGENASE ALKB HOMOLOG 3"/>
    <property type="match status" value="1"/>
</dbReference>
<evidence type="ECO:0000256" key="2">
    <source>
        <dbReference type="ARBA" id="ARBA00022723"/>
    </source>
</evidence>
<dbReference type="GO" id="GO:0032451">
    <property type="term" value="F:demethylase activity"/>
    <property type="evidence" value="ECO:0007669"/>
    <property type="project" value="UniProtKB-ARBA"/>
</dbReference>
<feature type="domain" description="Fe2OG dioxygenase" evidence="9">
    <location>
        <begin position="96"/>
        <end position="194"/>
    </location>
</feature>
<evidence type="ECO:0000256" key="8">
    <source>
        <dbReference type="ARBA" id="ARBA00023204"/>
    </source>
</evidence>
<evidence type="ECO:0000256" key="6">
    <source>
        <dbReference type="ARBA" id="ARBA00023002"/>
    </source>
</evidence>
<dbReference type="PANTHER" id="PTHR31212:SF4">
    <property type="entry name" value="ALPHA-KETOGLUTARATE-DEPENDENT DIOXYGENASE ALKB HOMOLOG 3"/>
    <property type="match status" value="1"/>
</dbReference>
<dbReference type="GO" id="GO:0016787">
    <property type="term" value="F:hydrolase activity"/>
    <property type="evidence" value="ECO:0007669"/>
    <property type="project" value="UniProtKB-ARBA"/>
</dbReference>
<dbReference type="AlphaFoldDB" id="A0A1L3J4I9"/>
<comment type="cofactor">
    <cofactor evidence="1">
        <name>Fe(2+)</name>
        <dbReference type="ChEBI" id="CHEBI:29033"/>
    </cofactor>
</comment>
<proteinExistence type="predicted"/>
<dbReference type="InterPro" id="IPR032854">
    <property type="entry name" value="ALKBH3"/>
</dbReference>
<accession>A0A1L3J4I9</accession>
<evidence type="ECO:0000256" key="4">
    <source>
        <dbReference type="ARBA" id="ARBA00022842"/>
    </source>
</evidence>
<evidence type="ECO:0000256" key="1">
    <source>
        <dbReference type="ARBA" id="ARBA00001954"/>
    </source>
</evidence>
<dbReference type="InterPro" id="IPR005123">
    <property type="entry name" value="Oxoglu/Fe-dep_dioxygenase_dom"/>
</dbReference>
<dbReference type="OrthoDB" id="190276at2"/>
<keyword evidence="2" id="KW-0479">Metal-binding</keyword>
<keyword evidence="4" id="KW-0460">Magnesium</keyword>
<keyword evidence="11" id="KW-1185">Reference proteome</keyword>
<keyword evidence="6" id="KW-0560">Oxidoreductase</keyword>